<feature type="domain" description="RDD" evidence="7">
    <location>
        <begin position="17"/>
        <end position="144"/>
    </location>
</feature>
<evidence type="ECO:0000259" key="7">
    <source>
        <dbReference type="Pfam" id="PF06271"/>
    </source>
</evidence>
<keyword evidence="3 6" id="KW-1133">Transmembrane helix</keyword>
<keyword evidence="4 6" id="KW-0472">Membrane</keyword>
<feature type="compositionally biased region" description="Low complexity" evidence="5">
    <location>
        <begin position="247"/>
        <end position="259"/>
    </location>
</feature>
<organism evidence="8 9">
    <name type="scientific">Nonomuraea glycinis</name>
    <dbReference type="NCBI Taxonomy" id="2047744"/>
    <lineage>
        <taxon>Bacteria</taxon>
        <taxon>Bacillati</taxon>
        <taxon>Actinomycetota</taxon>
        <taxon>Actinomycetes</taxon>
        <taxon>Streptosporangiales</taxon>
        <taxon>Streptosporangiaceae</taxon>
        <taxon>Nonomuraea</taxon>
    </lineage>
</organism>
<dbReference type="Proteomes" id="UP000660745">
    <property type="component" value="Unassembled WGS sequence"/>
</dbReference>
<keyword evidence="2 6" id="KW-0812">Transmembrane</keyword>
<dbReference type="PANTHER" id="PTHR38480">
    <property type="entry name" value="SLR0254 PROTEIN"/>
    <property type="match status" value="1"/>
</dbReference>
<dbReference type="PANTHER" id="PTHR38480:SF1">
    <property type="entry name" value="SLR0254 PROTEIN"/>
    <property type="match status" value="1"/>
</dbReference>
<dbReference type="AlphaFoldDB" id="A0A918A3G0"/>
<evidence type="ECO:0000313" key="9">
    <source>
        <dbReference type="Proteomes" id="UP000660745"/>
    </source>
</evidence>
<dbReference type="GO" id="GO:0016020">
    <property type="term" value="C:membrane"/>
    <property type="evidence" value="ECO:0007669"/>
    <property type="project" value="UniProtKB-SubCell"/>
</dbReference>
<evidence type="ECO:0000256" key="1">
    <source>
        <dbReference type="ARBA" id="ARBA00004141"/>
    </source>
</evidence>
<evidence type="ECO:0000256" key="5">
    <source>
        <dbReference type="SAM" id="MobiDB-lite"/>
    </source>
</evidence>
<evidence type="ECO:0000256" key="4">
    <source>
        <dbReference type="ARBA" id="ARBA00023136"/>
    </source>
</evidence>
<name>A0A918A3G0_9ACTN</name>
<sequence length="348" mass="36563">MSEVVTGDAVVLEVRVAQMPSRFLALLIDIAVQLTILIVAFLVLEAFSLITDPAMYAAVSITFVVLVLVGYPVIWETSTRGRSLGKLALGLRVVSDDGGPERFRQALFRGLAGVPEFWMFSGAPALISSLISPQGKRLGDLFAGTIVISERAPRESGQAIMMPPPLAAWAATLELSQLPDEVTAAARQYLMRWHDLSPQIQHEMGVRIATQVAACVSPAAPAGVPPHAYLSAVLAERRRREQLRLARQSGANGPQVGPYQPAPPQGGPYTQGYAQPAPPQGAPYPLPAPPQGPPYARPAPPQGGPHPQPAPPQGSPYAPPAPSGSPYAPPVPAPESPGATPGGFAPPQ</sequence>
<accession>A0A918A3G0</accession>
<dbReference type="EMBL" id="BMNK01000003">
    <property type="protein sequence ID" value="GGP05739.1"/>
    <property type="molecule type" value="Genomic_DNA"/>
</dbReference>
<feature type="transmembrane region" description="Helical" evidence="6">
    <location>
        <begin position="23"/>
        <end position="43"/>
    </location>
</feature>
<evidence type="ECO:0000256" key="2">
    <source>
        <dbReference type="ARBA" id="ARBA00022692"/>
    </source>
</evidence>
<comment type="caution">
    <text evidence="8">The sequence shown here is derived from an EMBL/GenBank/DDBJ whole genome shotgun (WGS) entry which is preliminary data.</text>
</comment>
<feature type="compositionally biased region" description="Pro residues" evidence="5">
    <location>
        <begin position="276"/>
        <end position="335"/>
    </location>
</feature>
<comment type="subcellular location">
    <subcellularLocation>
        <location evidence="1">Membrane</location>
        <topology evidence="1">Multi-pass membrane protein</topology>
    </subcellularLocation>
</comment>
<dbReference type="Pfam" id="PF06271">
    <property type="entry name" value="RDD"/>
    <property type="match status" value="1"/>
</dbReference>
<reference evidence="8" key="2">
    <citation type="submission" date="2020-09" db="EMBL/GenBank/DDBJ databases">
        <authorList>
            <person name="Sun Q."/>
            <person name="Zhou Y."/>
        </authorList>
    </citation>
    <scope>NUCLEOTIDE SEQUENCE</scope>
    <source>
        <strain evidence="8">CGMCC 4.7430</strain>
    </source>
</reference>
<feature type="transmembrane region" description="Helical" evidence="6">
    <location>
        <begin position="55"/>
        <end position="74"/>
    </location>
</feature>
<proteinExistence type="predicted"/>
<reference evidence="8" key="1">
    <citation type="journal article" date="2014" name="Int. J. Syst. Evol. Microbiol.">
        <title>Complete genome sequence of Corynebacterium casei LMG S-19264T (=DSM 44701T), isolated from a smear-ripened cheese.</title>
        <authorList>
            <consortium name="US DOE Joint Genome Institute (JGI-PGF)"/>
            <person name="Walter F."/>
            <person name="Albersmeier A."/>
            <person name="Kalinowski J."/>
            <person name="Ruckert C."/>
        </authorList>
    </citation>
    <scope>NUCLEOTIDE SEQUENCE</scope>
    <source>
        <strain evidence="8">CGMCC 4.7430</strain>
    </source>
</reference>
<keyword evidence="9" id="KW-1185">Reference proteome</keyword>
<gene>
    <name evidence="8" type="ORF">GCM10012278_26490</name>
</gene>
<evidence type="ECO:0000256" key="6">
    <source>
        <dbReference type="SAM" id="Phobius"/>
    </source>
</evidence>
<evidence type="ECO:0000256" key="3">
    <source>
        <dbReference type="ARBA" id="ARBA00022989"/>
    </source>
</evidence>
<feature type="region of interest" description="Disordered" evidence="5">
    <location>
        <begin position="247"/>
        <end position="348"/>
    </location>
</feature>
<dbReference type="RefSeq" id="WP_189138809.1">
    <property type="nucleotide sequence ID" value="NZ_BMNK01000003.1"/>
</dbReference>
<dbReference type="InterPro" id="IPR010432">
    <property type="entry name" value="RDD"/>
</dbReference>
<evidence type="ECO:0000313" key="8">
    <source>
        <dbReference type="EMBL" id="GGP05739.1"/>
    </source>
</evidence>
<protein>
    <recommendedName>
        <fullName evidence="7">RDD domain-containing protein</fullName>
    </recommendedName>
</protein>